<evidence type="ECO:0000256" key="6">
    <source>
        <dbReference type="ARBA" id="ARBA00022692"/>
    </source>
</evidence>
<keyword evidence="9" id="KW-0046">Antibiotic resistance</keyword>
<dbReference type="InterPro" id="IPR051327">
    <property type="entry name" value="MATE_MepA_subfamily"/>
</dbReference>
<keyword evidence="8 11" id="KW-0472">Membrane</keyword>
<dbReference type="InterPro" id="IPR048279">
    <property type="entry name" value="MdtK-like"/>
</dbReference>
<evidence type="ECO:0000256" key="11">
    <source>
        <dbReference type="SAM" id="Phobius"/>
    </source>
</evidence>
<feature type="transmembrane region" description="Helical" evidence="11">
    <location>
        <begin position="392"/>
        <end position="414"/>
    </location>
</feature>
<reference evidence="12 13" key="1">
    <citation type="submission" date="2021-03" db="EMBL/GenBank/DDBJ databases">
        <title>Genomic Encyclopedia of Type Strains, Phase IV (KMG-IV): sequencing the most valuable type-strain genomes for metagenomic binning, comparative biology and taxonomic classification.</title>
        <authorList>
            <person name="Goeker M."/>
        </authorList>
    </citation>
    <scope>NUCLEOTIDE SEQUENCE [LARGE SCALE GENOMIC DNA]</scope>
    <source>
        <strain evidence="12 13">DSM 6139</strain>
    </source>
</reference>
<proteinExistence type="inferred from homology"/>
<feature type="transmembrane region" description="Helical" evidence="11">
    <location>
        <begin position="238"/>
        <end position="262"/>
    </location>
</feature>
<feature type="transmembrane region" description="Helical" evidence="11">
    <location>
        <begin position="168"/>
        <end position="191"/>
    </location>
</feature>
<feature type="transmembrane region" description="Helical" evidence="11">
    <location>
        <begin position="274"/>
        <end position="293"/>
    </location>
</feature>
<evidence type="ECO:0000256" key="4">
    <source>
        <dbReference type="ARBA" id="ARBA00022448"/>
    </source>
</evidence>
<evidence type="ECO:0000256" key="7">
    <source>
        <dbReference type="ARBA" id="ARBA00022989"/>
    </source>
</evidence>
<evidence type="ECO:0000256" key="5">
    <source>
        <dbReference type="ARBA" id="ARBA00022475"/>
    </source>
</evidence>
<sequence>MTDRQTLMREEKMYKLFLRFSIPAIAGMLVQSLYNIVDRIFIGNIPIEGGLAISGIGVVLPVTFILMAFAMLFGIGSGANISIKLGQKKHDDAERILGTGLFMLIIAGITMTAIGLIFLEDIVNLYGANESIRKYAMDYLRIILYGTTFNTIAFGLNNIIRSEGDPKVAMFTMLIGAISNIILDPIFIYGLKMGVSGAAWATIIAQFMSFIWTSSYFLRKKGILTLRREYVGFHGKIVLKIMSIGASPFSMQVAGSLIGIIINNSLMTYGSAKAIGAYAAINSIVILFLLSIFGMNQGLQPIIGFNYGARNFHRVKEAVKVGVLAATLVSTLGFVLVQLFPEVFINFITRDPEIREIGVVGIKRFFIAFPLIGTQIISANFFQAIGKAQKSFILSMLRQVFLLVPLLLLLPGYFGMGLLGIWTASPISDTLATIITVFFIRYEFKLLSQKETEKLDEERERVNHVIEEIEAAKEHVSV</sequence>
<comment type="subcellular location">
    <subcellularLocation>
        <location evidence="1">Cell membrane</location>
        <topology evidence="1">Multi-pass membrane protein</topology>
    </subcellularLocation>
</comment>
<gene>
    <name evidence="12" type="ORF">J2Z34_000254</name>
</gene>
<keyword evidence="6 11" id="KW-0812">Transmembrane</keyword>
<evidence type="ECO:0000256" key="9">
    <source>
        <dbReference type="ARBA" id="ARBA00023251"/>
    </source>
</evidence>
<keyword evidence="7 11" id="KW-1133">Transmembrane helix</keyword>
<dbReference type="PANTHER" id="PTHR43823:SF3">
    <property type="entry name" value="MULTIDRUG EXPORT PROTEIN MEPA"/>
    <property type="match status" value="1"/>
</dbReference>
<keyword evidence="10" id="KW-0175">Coiled coil</keyword>
<dbReference type="NCBIfam" id="TIGR00797">
    <property type="entry name" value="matE"/>
    <property type="match status" value="1"/>
</dbReference>
<keyword evidence="13" id="KW-1185">Reference proteome</keyword>
<name>A0ABS4FZT8_9CLOT</name>
<dbReference type="PIRSF" id="PIRSF006603">
    <property type="entry name" value="DinF"/>
    <property type="match status" value="1"/>
</dbReference>
<feature type="transmembrane region" description="Helical" evidence="11">
    <location>
        <begin position="365"/>
        <end position="385"/>
    </location>
</feature>
<feature type="transmembrane region" description="Helical" evidence="11">
    <location>
        <begin position="197"/>
        <end position="218"/>
    </location>
</feature>
<dbReference type="Proteomes" id="UP001519271">
    <property type="component" value="Unassembled WGS sequence"/>
</dbReference>
<evidence type="ECO:0000313" key="12">
    <source>
        <dbReference type="EMBL" id="MBP1917791.1"/>
    </source>
</evidence>
<dbReference type="Pfam" id="PF01554">
    <property type="entry name" value="MatE"/>
    <property type="match status" value="2"/>
</dbReference>
<dbReference type="InterPro" id="IPR002528">
    <property type="entry name" value="MATE_fam"/>
</dbReference>
<dbReference type="EMBL" id="JAGGKC010000001">
    <property type="protein sequence ID" value="MBP1917791.1"/>
    <property type="molecule type" value="Genomic_DNA"/>
</dbReference>
<feature type="transmembrane region" description="Helical" evidence="11">
    <location>
        <begin position="49"/>
        <end position="75"/>
    </location>
</feature>
<dbReference type="InterPro" id="IPR045070">
    <property type="entry name" value="MATE_MepA-like"/>
</dbReference>
<evidence type="ECO:0000256" key="3">
    <source>
        <dbReference type="ARBA" id="ARBA00022106"/>
    </source>
</evidence>
<feature type="transmembrane region" description="Helical" evidence="11">
    <location>
        <begin position="96"/>
        <end position="119"/>
    </location>
</feature>
<organism evidence="12 13">
    <name type="scientific">Youngiibacter multivorans</name>
    <dbReference type="NCBI Taxonomy" id="937251"/>
    <lineage>
        <taxon>Bacteria</taxon>
        <taxon>Bacillati</taxon>
        <taxon>Bacillota</taxon>
        <taxon>Clostridia</taxon>
        <taxon>Eubacteriales</taxon>
        <taxon>Clostridiaceae</taxon>
        <taxon>Youngiibacter</taxon>
    </lineage>
</organism>
<feature type="transmembrane region" description="Helical" evidence="11">
    <location>
        <begin position="139"/>
        <end position="156"/>
    </location>
</feature>
<evidence type="ECO:0000256" key="8">
    <source>
        <dbReference type="ARBA" id="ARBA00023136"/>
    </source>
</evidence>
<evidence type="ECO:0000256" key="10">
    <source>
        <dbReference type="SAM" id="Coils"/>
    </source>
</evidence>
<protein>
    <recommendedName>
        <fullName evidence="3">Multidrug export protein MepA</fullName>
    </recommendedName>
</protein>
<evidence type="ECO:0000313" key="13">
    <source>
        <dbReference type="Proteomes" id="UP001519271"/>
    </source>
</evidence>
<evidence type="ECO:0000256" key="1">
    <source>
        <dbReference type="ARBA" id="ARBA00004651"/>
    </source>
</evidence>
<dbReference type="RefSeq" id="WP_209458029.1">
    <property type="nucleotide sequence ID" value="NZ_JAGGKC010000001.1"/>
</dbReference>
<keyword evidence="4" id="KW-0813">Transport</keyword>
<accession>A0ABS4FZT8</accession>
<comment type="similarity">
    <text evidence="2">Belongs to the multi antimicrobial extrusion (MATE) (TC 2.A.66.1) family. MepA subfamily.</text>
</comment>
<dbReference type="CDD" id="cd13143">
    <property type="entry name" value="MATE_MepA_like"/>
    <property type="match status" value="1"/>
</dbReference>
<comment type="caution">
    <text evidence="12">The sequence shown here is derived from an EMBL/GenBank/DDBJ whole genome shotgun (WGS) entry which is preliminary data.</text>
</comment>
<feature type="coiled-coil region" evidence="10">
    <location>
        <begin position="448"/>
        <end position="475"/>
    </location>
</feature>
<dbReference type="PANTHER" id="PTHR43823">
    <property type="entry name" value="SPORULATION PROTEIN YKVU"/>
    <property type="match status" value="1"/>
</dbReference>
<feature type="transmembrane region" description="Helical" evidence="11">
    <location>
        <begin position="321"/>
        <end position="345"/>
    </location>
</feature>
<keyword evidence="5" id="KW-1003">Cell membrane</keyword>
<feature type="transmembrane region" description="Helical" evidence="11">
    <location>
        <begin position="420"/>
        <end position="440"/>
    </location>
</feature>
<feature type="transmembrane region" description="Helical" evidence="11">
    <location>
        <begin position="16"/>
        <end position="37"/>
    </location>
</feature>
<evidence type="ECO:0000256" key="2">
    <source>
        <dbReference type="ARBA" id="ARBA00008417"/>
    </source>
</evidence>